<name>A0A378IXG6_9GAMM</name>
<dbReference type="EMBL" id="UGNY01000001">
    <property type="protein sequence ID" value="STX39275.1"/>
    <property type="molecule type" value="Genomic_DNA"/>
</dbReference>
<accession>A0A378IXG6</accession>
<sequence length="270" mass="30826">MMKTTCFNLFEQCVLAIQSGELIESVSSKDKEFHFQNWFQKRLQQLTIHFEGSGRNTYPDFCLVEYTEGYEIKGLAWPGREKDYDSNSQVPTGYHNGRQIFYVFGRYPADLSRFTDQGNGQKQYPVIDLVVCHGDFLNADHNYVHKNKSVKGFGTYGDIMIRDRKMYVAPTPFALTEGTTGLMTLILPSSMESDSRYQEVGKLTRTESETLVVGYTFDLRTNELKAERVPNPNAGREHHFAAYRLTSQTSKPVSMKNTTSNIQENGADEE</sequence>
<feature type="compositionally biased region" description="Polar residues" evidence="1">
    <location>
        <begin position="247"/>
        <end position="264"/>
    </location>
</feature>
<evidence type="ECO:0000313" key="3">
    <source>
        <dbReference type="Proteomes" id="UP000254033"/>
    </source>
</evidence>
<feature type="region of interest" description="Disordered" evidence="1">
    <location>
        <begin position="247"/>
        <end position="270"/>
    </location>
</feature>
<dbReference type="REBASE" id="382139">
    <property type="entry name" value="Lfe11978IP"/>
</dbReference>
<protein>
    <submittedName>
        <fullName evidence="2">Uncharacterized protein</fullName>
    </submittedName>
</protein>
<dbReference type="AlphaFoldDB" id="A0A378IXG6"/>
<evidence type="ECO:0000256" key="1">
    <source>
        <dbReference type="SAM" id="MobiDB-lite"/>
    </source>
</evidence>
<evidence type="ECO:0000313" key="2">
    <source>
        <dbReference type="EMBL" id="STX39275.1"/>
    </source>
</evidence>
<organism evidence="2 3">
    <name type="scientific">Legionella feeleii</name>
    <dbReference type="NCBI Taxonomy" id="453"/>
    <lineage>
        <taxon>Bacteria</taxon>
        <taxon>Pseudomonadati</taxon>
        <taxon>Pseudomonadota</taxon>
        <taxon>Gammaproteobacteria</taxon>
        <taxon>Legionellales</taxon>
        <taxon>Legionellaceae</taxon>
        <taxon>Legionella</taxon>
    </lineage>
</organism>
<proteinExistence type="predicted"/>
<reference evidence="2 3" key="1">
    <citation type="submission" date="2018-06" db="EMBL/GenBank/DDBJ databases">
        <authorList>
            <consortium name="Pathogen Informatics"/>
            <person name="Doyle S."/>
        </authorList>
    </citation>
    <scope>NUCLEOTIDE SEQUENCE [LARGE SCALE GENOMIC DNA]</scope>
    <source>
        <strain evidence="2 3">NCTC11978</strain>
    </source>
</reference>
<dbReference type="Proteomes" id="UP000254033">
    <property type="component" value="Unassembled WGS sequence"/>
</dbReference>
<dbReference type="RefSeq" id="WP_115175796.1">
    <property type="nucleotide sequence ID" value="NZ_UGNY01000001.1"/>
</dbReference>
<gene>
    <name evidence="2" type="ORF">NCTC11978_02470</name>
</gene>